<name>A0A0F9UKT9_9ZZZZ</name>
<evidence type="ECO:0000259" key="3">
    <source>
        <dbReference type="SMART" id="SM01043"/>
    </source>
</evidence>
<dbReference type="SUPFAM" id="SSF48452">
    <property type="entry name" value="TPR-like"/>
    <property type="match status" value="1"/>
</dbReference>
<comment type="caution">
    <text evidence="4">The sequence shown here is derived from an EMBL/GenBank/DDBJ whole genome shotgun (WGS) entry which is preliminary data.</text>
</comment>
<dbReference type="PANTHER" id="PTHR16305">
    <property type="entry name" value="TESTICULAR SOLUBLE ADENYLYL CYCLASE"/>
    <property type="match status" value="1"/>
</dbReference>
<dbReference type="SUPFAM" id="SSF46894">
    <property type="entry name" value="C-terminal effector domain of the bipartite response regulators"/>
    <property type="match status" value="1"/>
</dbReference>
<dbReference type="Gene3D" id="1.25.40.10">
    <property type="entry name" value="Tetratricopeptide repeat domain"/>
    <property type="match status" value="1"/>
</dbReference>
<keyword evidence="1" id="KW-0547">Nucleotide-binding</keyword>
<dbReference type="InterPro" id="IPR005158">
    <property type="entry name" value="BTAD"/>
</dbReference>
<dbReference type="InterPro" id="IPR036388">
    <property type="entry name" value="WH-like_DNA-bd_sf"/>
</dbReference>
<organism evidence="4">
    <name type="scientific">marine sediment metagenome</name>
    <dbReference type="NCBI Taxonomy" id="412755"/>
    <lineage>
        <taxon>unclassified sequences</taxon>
        <taxon>metagenomes</taxon>
        <taxon>ecological metagenomes</taxon>
    </lineage>
</organism>
<dbReference type="InterPro" id="IPR016032">
    <property type="entry name" value="Sig_transdc_resp-reg_C-effctor"/>
</dbReference>
<dbReference type="InterPro" id="IPR011990">
    <property type="entry name" value="TPR-like_helical_dom_sf"/>
</dbReference>
<dbReference type="PANTHER" id="PTHR16305:SF28">
    <property type="entry name" value="GUANYLATE CYCLASE DOMAIN-CONTAINING PROTEIN"/>
    <property type="match status" value="1"/>
</dbReference>
<dbReference type="GO" id="GO:0005524">
    <property type="term" value="F:ATP binding"/>
    <property type="evidence" value="ECO:0007669"/>
    <property type="project" value="UniProtKB-KW"/>
</dbReference>
<dbReference type="GO" id="GO:0004016">
    <property type="term" value="F:adenylate cyclase activity"/>
    <property type="evidence" value="ECO:0007669"/>
    <property type="project" value="TreeGrafter"/>
</dbReference>
<keyword evidence="2" id="KW-0067">ATP-binding</keyword>
<dbReference type="GO" id="GO:0003677">
    <property type="term" value="F:DNA binding"/>
    <property type="evidence" value="ECO:0007669"/>
    <property type="project" value="InterPro"/>
</dbReference>
<feature type="domain" description="Bacterial transcriptional activator" evidence="3">
    <location>
        <begin position="105"/>
        <end position="240"/>
    </location>
</feature>
<dbReference type="GO" id="GO:0006355">
    <property type="term" value="P:regulation of DNA-templated transcription"/>
    <property type="evidence" value="ECO:0007669"/>
    <property type="project" value="InterPro"/>
</dbReference>
<evidence type="ECO:0000256" key="2">
    <source>
        <dbReference type="ARBA" id="ARBA00022840"/>
    </source>
</evidence>
<proteinExistence type="predicted"/>
<accession>A0A0F9UKT9</accession>
<reference evidence="4" key="1">
    <citation type="journal article" date="2015" name="Nature">
        <title>Complex archaea that bridge the gap between prokaryotes and eukaryotes.</title>
        <authorList>
            <person name="Spang A."/>
            <person name="Saw J.H."/>
            <person name="Jorgensen S.L."/>
            <person name="Zaremba-Niedzwiedzka K."/>
            <person name="Martijn J."/>
            <person name="Lind A.E."/>
            <person name="van Eijk R."/>
            <person name="Schleper C."/>
            <person name="Guy L."/>
            <person name="Ettema T.J."/>
        </authorList>
    </citation>
    <scope>NUCLEOTIDE SEQUENCE</scope>
</reference>
<protein>
    <recommendedName>
        <fullName evidence="3">Bacterial transcriptional activator domain-containing protein</fullName>
    </recommendedName>
</protein>
<dbReference type="InterPro" id="IPR027417">
    <property type="entry name" value="P-loop_NTPase"/>
</dbReference>
<dbReference type="EMBL" id="LAZR01000096">
    <property type="protein sequence ID" value="KKN92259.1"/>
    <property type="molecule type" value="Genomic_DNA"/>
</dbReference>
<dbReference type="GO" id="GO:0005737">
    <property type="term" value="C:cytoplasm"/>
    <property type="evidence" value="ECO:0007669"/>
    <property type="project" value="TreeGrafter"/>
</dbReference>
<dbReference type="SMART" id="SM01043">
    <property type="entry name" value="BTAD"/>
    <property type="match status" value="1"/>
</dbReference>
<dbReference type="Gene3D" id="1.10.10.10">
    <property type="entry name" value="Winged helix-like DNA-binding domain superfamily/Winged helix DNA-binding domain"/>
    <property type="match status" value="1"/>
</dbReference>
<evidence type="ECO:0000313" key="4">
    <source>
        <dbReference type="EMBL" id="KKN92259.1"/>
    </source>
</evidence>
<sequence length="1299" mass="146521">MRDARETDQLTLFGHFSLTQGEDAITHFSYDKVKALLVYLLLHRQPVNRAALAELLWPDQGLSSGRTNLRHALHCLRQSLGESADQVLSVSRQTIAFQLPTNWQLDLHKLQQLLEGSRDLDTLESLMACYQGDLIEELQLASCSEFQRWLVQVRNEWRQRVIRFAEQVLEAHSDVPDAILEALVSRFSGYGPFHERLVRQLAEQGQMAAAHEQYNSYLQLLALSGQQPEPSFLQLASYWSDGHHDPRMISPQGAFSRALAADSKPLREDEIELRQLSVMAIRLRLKGDWQDRAATRNCLALQLELLRWLEQQCHHLGGFWLPGATGGLGLACFGTHGPAHQLAELVALYEHCRQALPLESARHWAGEGDVPQFELAAGLHSGRVVYLPERQLADPLGQVTQTSLELMSAAEGSELVISQEASQHMPPALDLQPRLVSRLVASDGRVRLRALVLGQNEGGRDALPPSLVGRETSLRTLRDALARAGIGLRQSVLVRGASGMGKSALMVGFRQLELSRDAAICWQPTTRMSVLDPYGVARTLVSWYLKESLTVESIRALQTTLELDRLDADRQHLLEEALGVHDVQEITQLAQSGEAVELVVVLLHRLIERQAMTHTLVLMIDDLQWLDEPSFKVLAGLQARLPINTAFMLVASHHGRDGLPVKLHWDQQIGLGNLDALQSSRLLSQLSRRYRIHLSPRLRNQIIERCDGVPLYMQEICRRLDMDRREGRSVHFDELPKGLLGLLASRIDQLESDREIAHVAAVLGKRFRLDFLLECSGWEKGRLNQALEHMRLLEIVEPVDKESGEQEYQFSHQLLQEAAYLSCPRDVRVKLHQQVVTLIEERFPVWISRHPGDFATHLRRSGHYARGARYFELAAREALKVSANRTALRMADFGLASLRHVEHEIEREVSLLTVRGQAAFSLEGHGSPTAHESFVRARELLRESGSDSLEDPEDLEQIFLVKWGLWVGRSQRYAHADAFALASTLADIASRLEDPRYRRLADYARANCEYWAGRIQQAHDHLDEIDPLNAQMMIEWLPFSDHPQVSAACFQGWALCLRGDYPRAERQISASIRLAEKIAHPGTLAMALLFAAALYRQLGHVHLAARHAERAAAMTGTPDLQLWQISAQGILGWQRALTGDRTGLVQLRDSLDQMAELNGRDRYQRPVLWYSDACIELGELNAAEDYLDQCLVIARERTTLFLPELATQLARVRDLLGHPASEVKAIAEMAINQSREHGNQHQELAALELWLTRIDANDQQAKERFRLLLSEVSHSDAPVLTRWISLLDRRLPHPVGIEG</sequence>
<dbReference type="SUPFAM" id="SSF52540">
    <property type="entry name" value="P-loop containing nucleoside triphosphate hydrolases"/>
    <property type="match status" value="1"/>
</dbReference>
<dbReference type="InterPro" id="IPR041664">
    <property type="entry name" value="AAA_16"/>
</dbReference>
<dbReference type="Pfam" id="PF13191">
    <property type="entry name" value="AAA_16"/>
    <property type="match status" value="1"/>
</dbReference>
<evidence type="ECO:0000256" key="1">
    <source>
        <dbReference type="ARBA" id="ARBA00022741"/>
    </source>
</evidence>
<gene>
    <name evidence="4" type="ORF">LCGC14_0210730</name>
</gene>